<evidence type="ECO:0000256" key="1">
    <source>
        <dbReference type="ARBA" id="ARBA00004370"/>
    </source>
</evidence>
<dbReference type="Gene3D" id="3.90.1310.10">
    <property type="entry name" value="Penicillin-binding protein 2a (Domain 2)"/>
    <property type="match status" value="1"/>
</dbReference>
<dbReference type="GO" id="GO:0008658">
    <property type="term" value="F:penicillin binding"/>
    <property type="evidence" value="ECO:0007669"/>
    <property type="project" value="InterPro"/>
</dbReference>
<keyword evidence="2 3" id="KW-0472">Membrane</keyword>
<dbReference type="GO" id="GO:0005886">
    <property type="term" value="C:plasma membrane"/>
    <property type="evidence" value="ECO:0007669"/>
    <property type="project" value="TreeGrafter"/>
</dbReference>
<dbReference type="Gene3D" id="3.30.450.330">
    <property type="match status" value="1"/>
</dbReference>
<dbReference type="Pfam" id="PF00905">
    <property type="entry name" value="Transpeptidase"/>
    <property type="match status" value="1"/>
</dbReference>
<keyword evidence="3" id="KW-1133">Transmembrane helix</keyword>
<accession>A0A955HZP9</accession>
<protein>
    <submittedName>
        <fullName evidence="6">Penicillin-binding protein 2</fullName>
    </submittedName>
</protein>
<evidence type="ECO:0000313" key="7">
    <source>
        <dbReference type="Proteomes" id="UP000748332"/>
    </source>
</evidence>
<evidence type="ECO:0000259" key="4">
    <source>
        <dbReference type="Pfam" id="PF00905"/>
    </source>
</evidence>
<sequence>MKKRTPPAKGLLTKQSSQTSKSGTIFNLNTTILFVVTSIFAVLLVFQMGRWQIIHHQYFNTLAQSQYLGTQRQSSTRGVIYASDGTVLSTDDPTWDIYASLSSIKEEREAFFKQKDKFVATVSGILGLKKNDLDKELNEEFRYVPLLKNASIEQKKALEEVKIFDEKPTGFGLSFEESEKRIYPNGTLASHVLGFMGKTEDGQDKGVYGIEGYFYGALSGTEGLTYEEQDANGNVILTTEYEPVLPREGKDITLTIKPGVQAKVEEALKKGVEDMQAKSGSAIIMNPKTGEIWAMANYPDFDPNEYWRVQDPWIFKNKAIADVYEPGSVIKPLTVSIGLETEAIDENTKCNDSTGFIKIYEGTPDEKIIYTWDGAPDGVLVPREYLQYSNNPCIVRTALKVGFDNYYPKLKEFGIGQFVGLGLEGENNSYLMPYKYWTEIDFAVASFGQSISATPMQVLSAISTIANGGKRMQPYIIESVSDDDEVIKYKPRVLSEPISEKVANSVADMMRSVVRKGDPKWIFNRYLEDYDIAGKTGTAQVPKPDEPGYYDDRTNATFIGFAPVDNPRMIMLVRLEEPGIDIYSATTAAPVWVNIFLQIADDLEIPKTR</sequence>
<dbReference type="SUPFAM" id="SSF56601">
    <property type="entry name" value="beta-lactamase/transpeptidase-like"/>
    <property type="match status" value="1"/>
</dbReference>
<evidence type="ECO:0000256" key="2">
    <source>
        <dbReference type="ARBA" id="ARBA00023136"/>
    </source>
</evidence>
<dbReference type="InterPro" id="IPR050515">
    <property type="entry name" value="Beta-lactam/transpept"/>
</dbReference>
<evidence type="ECO:0000256" key="3">
    <source>
        <dbReference type="SAM" id="Phobius"/>
    </source>
</evidence>
<dbReference type="EMBL" id="JAGQLM010000142">
    <property type="protein sequence ID" value="MCA9375306.1"/>
    <property type="molecule type" value="Genomic_DNA"/>
</dbReference>
<reference evidence="6" key="1">
    <citation type="submission" date="2020-04" db="EMBL/GenBank/DDBJ databases">
        <authorList>
            <person name="Zhang T."/>
        </authorList>
    </citation>
    <scope>NUCLEOTIDE SEQUENCE</scope>
    <source>
        <strain evidence="6">HKST-UBA16</strain>
    </source>
</reference>
<dbReference type="SUPFAM" id="SSF56519">
    <property type="entry name" value="Penicillin binding protein dimerisation domain"/>
    <property type="match status" value="1"/>
</dbReference>
<dbReference type="Pfam" id="PF03717">
    <property type="entry name" value="PBP_dimer"/>
    <property type="match status" value="1"/>
</dbReference>
<name>A0A955HZP9_9BACT</name>
<dbReference type="PANTHER" id="PTHR30627">
    <property type="entry name" value="PEPTIDOGLYCAN D,D-TRANSPEPTIDASE"/>
    <property type="match status" value="1"/>
</dbReference>
<evidence type="ECO:0000259" key="5">
    <source>
        <dbReference type="Pfam" id="PF03717"/>
    </source>
</evidence>
<dbReference type="Proteomes" id="UP000748332">
    <property type="component" value="Unassembled WGS sequence"/>
</dbReference>
<dbReference type="InterPro" id="IPR005311">
    <property type="entry name" value="PBP_dimer"/>
</dbReference>
<dbReference type="GO" id="GO:0071555">
    <property type="term" value="P:cell wall organization"/>
    <property type="evidence" value="ECO:0007669"/>
    <property type="project" value="TreeGrafter"/>
</dbReference>
<dbReference type="InterPro" id="IPR036138">
    <property type="entry name" value="PBP_dimer_sf"/>
</dbReference>
<dbReference type="AlphaFoldDB" id="A0A955HZP9"/>
<dbReference type="PANTHER" id="PTHR30627:SF1">
    <property type="entry name" value="PEPTIDOGLYCAN D,D-TRANSPEPTIDASE FTSI"/>
    <property type="match status" value="1"/>
</dbReference>
<reference evidence="6" key="2">
    <citation type="journal article" date="2021" name="Microbiome">
        <title>Successional dynamics and alternative stable states in a saline activated sludge microbial community over 9 years.</title>
        <authorList>
            <person name="Wang Y."/>
            <person name="Ye J."/>
            <person name="Ju F."/>
            <person name="Liu L."/>
            <person name="Boyd J.A."/>
            <person name="Deng Y."/>
            <person name="Parks D.H."/>
            <person name="Jiang X."/>
            <person name="Yin X."/>
            <person name="Woodcroft B.J."/>
            <person name="Tyson G.W."/>
            <person name="Hugenholtz P."/>
            <person name="Polz M.F."/>
            <person name="Zhang T."/>
        </authorList>
    </citation>
    <scope>NUCLEOTIDE SEQUENCE</scope>
    <source>
        <strain evidence="6">HKST-UBA16</strain>
    </source>
</reference>
<evidence type="ECO:0000313" key="6">
    <source>
        <dbReference type="EMBL" id="MCA9375306.1"/>
    </source>
</evidence>
<feature type="domain" description="Penicillin-binding protein transpeptidase" evidence="4">
    <location>
        <begin position="280"/>
        <end position="595"/>
    </location>
</feature>
<gene>
    <name evidence="6" type="ORF">KC622_03175</name>
</gene>
<feature type="domain" description="Penicillin-binding protein dimerisation" evidence="5">
    <location>
        <begin position="74"/>
        <end position="238"/>
    </location>
</feature>
<organism evidence="6 7">
    <name type="scientific">Candidatus Dojkabacteria bacterium</name>
    <dbReference type="NCBI Taxonomy" id="2099670"/>
    <lineage>
        <taxon>Bacteria</taxon>
        <taxon>Candidatus Dojkabacteria</taxon>
    </lineage>
</organism>
<dbReference type="Gene3D" id="3.40.710.10">
    <property type="entry name" value="DD-peptidase/beta-lactamase superfamily"/>
    <property type="match status" value="1"/>
</dbReference>
<proteinExistence type="predicted"/>
<dbReference type="InterPro" id="IPR001460">
    <property type="entry name" value="PCN-bd_Tpept"/>
</dbReference>
<dbReference type="InterPro" id="IPR012338">
    <property type="entry name" value="Beta-lactam/transpept-like"/>
</dbReference>
<keyword evidence="3" id="KW-0812">Transmembrane</keyword>
<comment type="subcellular location">
    <subcellularLocation>
        <location evidence="1">Membrane</location>
    </subcellularLocation>
</comment>
<comment type="caution">
    <text evidence="6">The sequence shown here is derived from an EMBL/GenBank/DDBJ whole genome shotgun (WGS) entry which is preliminary data.</text>
</comment>
<feature type="transmembrane region" description="Helical" evidence="3">
    <location>
        <begin position="25"/>
        <end position="46"/>
    </location>
</feature>